<dbReference type="PANTHER" id="PTHR30055:SF238">
    <property type="entry name" value="MYCOFACTOCIN BIOSYNTHESIS TRANSCRIPTIONAL REGULATOR MFTR-RELATED"/>
    <property type="match status" value="1"/>
</dbReference>
<dbReference type="SUPFAM" id="SSF46689">
    <property type="entry name" value="Homeodomain-like"/>
    <property type="match status" value="1"/>
</dbReference>
<proteinExistence type="predicted"/>
<feature type="DNA-binding region" description="H-T-H motif" evidence="4">
    <location>
        <begin position="28"/>
        <end position="47"/>
    </location>
</feature>
<organism evidence="6 7">
    <name type="scientific">Cellulomonas iranensis</name>
    <dbReference type="NCBI Taxonomy" id="76862"/>
    <lineage>
        <taxon>Bacteria</taxon>
        <taxon>Bacillati</taxon>
        <taxon>Actinomycetota</taxon>
        <taxon>Actinomycetes</taxon>
        <taxon>Micrococcales</taxon>
        <taxon>Cellulomonadaceae</taxon>
        <taxon>Cellulomonas</taxon>
    </lineage>
</organism>
<dbReference type="InterPro" id="IPR001647">
    <property type="entry name" value="HTH_TetR"/>
</dbReference>
<gene>
    <name evidence="6" type="ORF">JO380_002020</name>
</gene>
<dbReference type="EMBL" id="JAUSVM010000001">
    <property type="protein sequence ID" value="MDQ0425639.1"/>
    <property type="molecule type" value="Genomic_DNA"/>
</dbReference>
<comment type="caution">
    <text evidence="6">The sequence shown here is derived from an EMBL/GenBank/DDBJ whole genome shotgun (WGS) entry which is preliminary data.</text>
</comment>
<dbReference type="Pfam" id="PF00440">
    <property type="entry name" value="TetR_N"/>
    <property type="match status" value="1"/>
</dbReference>
<keyword evidence="1" id="KW-0805">Transcription regulation</keyword>
<dbReference type="Gene3D" id="1.10.357.10">
    <property type="entry name" value="Tetracycline Repressor, domain 2"/>
    <property type="match status" value="1"/>
</dbReference>
<dbReference type="InterPro" id="IPR009057">
    <property type="entry name" value="Homeodomain-like_sf"/>
</dbReference>
<name>A0ABU0GJU4_9CELL</name>
<sequence length="181" mass="19085">MSRWNRTHETLQRAALHLFQHHGYDATSTAQVAAAAGVSEVTLFRHFPTKASLLLDDPFDPLIADAVRHRPASETPLRATVEGVRAAWRTLDPELTDALRTRLRLVATTPSLHGALQTSGAPTIAALADALHARGATPAQAQVVSAAVVAGLGAALLEWARSGTEPLDTAVGHALDAMAGR</sequence>
<keyword evidence="7" id="KW-1185">Reference proteome</keyword>
<evidence type="ECO:0000313" key="6">
    <source>
        <dbReference type="EMBL" id="MDQ0425639.1"/>
    </source>
</evidence>
<evidence type="ECO:0000256" key="1">
    <source>
        <dbReference type="ARBA" id="ARBA00023015"/>
    </source>
</evidence>
<dbReference type="Pfam" id="PF17754">
    <property type="entry name" value="TetR_C_14"/>
    <property type="match status" value="1"/>
</dbReference>
<evidence type="ECO:0000313" key="7">
    <source>
        <dbReference type="Proteomes" id="UP001240250"/>
    </source>
</evidence>
<dbReference type="Proteomes" id="UP001240250">
    <property type="component" value="Unassembled WGS sequence"/>
</dbReference>
<accession>A0ABU0GJU4</accession>
<dbReference type="PANTHER" id="PTHR30055">
    <property type="entry name" value="HTH-TYPE TRANSCRIPTIONAL REGULATOR RUTR"/>
    <property type="match status" value="1"/>
</dbReference>
<dbReference type="RefSeq" id="WP_070319423.1">
    <property type="nucleotide sequence ID" value="NZ_JAUSVM010000001.1"/>
</dbReference>
<evidence type="ECO:0000256" key="4">
    <source>
        <dbReference type="PROSITE-ProRule" id="PRU00335"/>
    </source>
</evidence>
<evidence type="ECO:0000256" key="2">
    <source>
        <dbReference type="ARBA" id="ARBA00023125"/>
    </source>
</evidence>
<keyword evidence="2 4" id="KW-0238">DNA-binding</keyword>
<keyword evidence="3" id="KW-0804">Transcription</keyword>
<dbReference type="Gene3D" id="1.10.10.60">
    <property type="entry name" value="Homeodomain-like"/>
    <property type="match status" value="1"/>
</dbReference>
<reference evidence="6 7" key="1">
    <citation type="submission" date="2023-07" db="EMBL/GenBank/DDBJ databases">
        <title>Sequencing the genomes of 1000 actinobacteria strains.</title>
        <authorList>
            <person name="Klenk H.-P."/>
        </authorList>
    </citation>
    <scope>NUCLEOTIDE SEQUENCE [LARGE SCALE GENOMIC DNA]</scope>
    <source>
        <strain evidence="6 7">DSM 14785</strain>
    </source>
</reference>
<evidence type="ECO:0000259" key="5">
    <source>
        <dbReference type="PROSITE" id="PS50977"/>
    </source>
</evidence>
<feature type="domain" description="HTH tetR-type" evidence="5">
    <location>
        <begin position="5"/>
        <end position="65"/>
    </location>
</feature>
<dbReference type="InterPro" id="IPR050109">
    <property type="entry name" value="HTH-type_TetR-like_transc_reg"/>
</dbReference>
<evidence type="ECO:0000256" key="3">
    <source>
        <dbReference type="ARBA" id="ARBA00023163"/>
    </source>
</evidence>
<dbReference type="PROSITE" id="PS50977">
    <property type="entry name" value="HTH_TETR_2"/>
    <property type="match status" value="1"/>
</dbReference>
<dbReference type="PRINTS" id="PR00455">
    <property type="entry name" value="HTHTETR"/>
</dbReference>
<protein>
    <submittedName>
        <fullName evidence="6">AcrR family transcriptional regulator</fullName>
    </submittedName>
</protein>
<dbReference type="InterPro" id="IPR041347">
    <property type="entry name" value="MftR_C"/>
</dbReference>